<name>A0ABN8B024_CHISP</name>
<keyword evidence="2" id="KW-0677">Repeat</keyword>
<dbReference type="SMART" id="SM00054">
    <property type="entry name" value="EFh"/>
    <property type="match status" value="3"/>
</dbReference>
<dbReference type="InterPro" id="IPR002048">
    <property type="entry name" value="EF_hand_dom"/>
</dbReference>
<dbReference type="SUPFAM" id="SSF47473">
    <property type="entry name" value="EF-hand"/>
    <property type="match status" value="1"/>
</dbReference>
<feature type="domain" description="EF-hand" evidence="5">
    <location>
        <begin position="46"/>
        <end position="81"/>
    </location>
</feature>
<evidence type="ECO:0000256" key="2">
    <source>
        <dbReference type="ARBA" id="ARBA00022737"/>
    </source>
</evidence>
<dbReference type="Pfam" id="PF13833">
    <property type="entry name" value="EF-hand_8"/>
    <property type="match status" value="1"/>
</dbReference>
<keyword evidence="7" id="KW-1185">Reference proteome</keyword>
<dbReference type="Gene3D" id="1.10.238.10">
    <property type="entry name" value="EF-hand"/>
    <property type="match status" value="2"/>
</dbReference>
<feature type="domain" description="EF-hand" evidence="5">
    <location>
        <begin position="185"/>
        <end position="220"/>
    </location>
</feature>
<evidence type="ECO:0000313" key="6">
    <source>
        <dbReference type="EMBL" id="CAH0400872.1"/>
    </source>
</evidence>
<dbReference type="CDD" id="cd00051">
    <property type="entry name" value="EFh"/>
    <property type="match status" value="1"/>
</dbReference>
<evidence type="ECO:0000256" key="3">
    <source>
        <dbReference type="ARBA" id="ARBA00022837"/>
    </source>
</evidence>
<reference evidence="6" key="1">
    <citation type="submission" date="2021-12" db="EMBL/GenBank/DDBJ databases">
        <authorList>
            <person name="King R."/>
        </authorList>
    </citation>
    <scope>NUCLEOTIDE SEQUENCE</scope>
</reference>
<dbReference type="InterPro" id="IPR018247">
    <property type="entry name" value="EF_Hand_1_Ca_BS"/>
</dbReference>
<dbReference type="Pfam" id="PF21008">
    <property type="entry name" value="AIF-1"/>
    <property type="match status" value="1"/>
</dbReference>
<keyword evidence="3" id="KW-0106">Calcium</keyword>
<feature type="coiled-coil region" evidence="4">
    <location>
        <begin position="152"/>
        <end position="187"/>
    </location>
</feature>
<dbReference type="PROSITE" id="PS00018">
    <property type="entry name" value="EF_HAND_1"/>
    <property type="match status" value="2"/>
</dbReference>
<evidence type="ECO:0000313" key="7">
    <source>
        <dbReference type="Proteomes" id="UP001153292"/>
    </source>
</evidence>
<dbReference type="InterPro" id="IPR011992">
    <property type="entry name" value="EF-hand-dom_pair"/>
</dbReference>
<evidence type="ECO:0000256" key="1">
    <source>
        <dbReference type="ARBA" id="ARBA00022723"/>
    </source>
</evidence>
<evidence type="ECO:0000259" key="5">
    <source>
        <dbReference type="PROSITE" id="PS50222"/>
    </source>
</evidence>
<dbReference type="PANTHER" id="PTHR13025:SF6">
    <property type="entry name" value="EF-HAND DOMAIN-CONTAINING PROTEIN-RELATED"/>
    <property type="match status" value="1"/>
</dbReference>
<dbReference type="InterPro" id="IPR049025">
    <property type="entry name" value="AIF-1_EF_pair"/>
</dbReference>
<accession>A0ABN8B024</accession>
<keyword evidence="1" id="KW-0479">Metal-binding</keyword>
<evidence type="ECO:0000256" key="4">
    <source>
        <dbReference type="SAM" id="Coils"/>
    </source>
</evidence>
<dbReference type="Proteomes" id="UP001153292">
    <property type="component" value="Chromosome 18"/>
</dbReference>
<gene>
    <name evidence="6" type="ORF">CHILSU_LOCUS4077</name>
</gene>
<proteinExistence type="predicted"/>
<keyword evidence="4" id="KW-0175">Coiled coil</keyword>
<dbReference type="PANTHER" id="PTHR13025">
    <property type="entry name" value="EF-HAND DOMAIN-CONTAINING PROTEIN D"/>
    <property type="match status" value="1"/>
</dbReference>
<feature type="coiled-coil region" evidence="4">
    <location>
        <begin position="255"/>
        <end position="285"/>
    </location>
</feature>
<dbReference type="EMBL" id="OU963911">
    <property type="protein sequence ID" value="CAH0400872.1"/>
    <property type="molecule type" value="Genomic_DNA"/>
</dbReference>
<protein>
    <recommendedName>
        <fullName evidence="5">EF-hand domain-containing protein</fullName>
    </recommendedName>
</protein>
<dbReference type="PROSITE" id="PS50222">
    <property type="entry name" value="EF_HAND_2"/>
    <property type="match status" value="3"/>
</dbReference>
<sequence>MAATEELTGILSRRQEINDKLEEGLEVKPKYKFVNVYTEFHEFSRKEIKQYEETFNKFDEGRDGFLDLTEVKRMMERLGAPQTHLGLKAMISEVDEDGDNKISFREFLLIYRKARAGELETDSGLDAFARLTEINVDQVGVNGAKNFFEAKIEELAKSNKFHDEIIQEQEEKRREAEEKAQRRLRTKLGLKAMISEVDEDGDNKISFREFLLIYRKARAGELETDSGLDAFARLTEINVDQVGVNGAKNFFEAKIEELAKSNKFHDEIIQEQEEKRREAEEKAQRRLRFKEKAALFQH</sequence>
<dbReference type="InterPro" id="IPR040365">
    <property type="entry name" value="EFHD1/2"/>
</dbReference>
<organism evidence="6 7">
    <name type="scientific">Chilo suppressalis</name>
    <name type="common">Asiatic rice borer moth</name>
    <dbReference type="NCBI Taxonomy" id="168631"/>
    <lineage>
        <taxon>Eukaryota</taxon>
        <taxon>Metazoa</taxon>
        <taxon>Ecdysozoa</taxon>
        <taxon>Arthropoda</taxon>
        <taxon>Hexapoda</taxon>
        <taxon>Insecta</taxon>
        <taxon>Pterygota</taxon>
        <taxon>Neoptera</taxon>
        <taxon>Endopterygota</taxon>
        <taxon>Lepidoptera</taxon>
        <taxon>Glossata</taxon>
        <taxon>Ditrysia</taxon>
        <taxon>Pyraloidea</taxon>
        <taxon>Crambidae</taxon>
        <taxon>Crambinae</taxon>
        <taxon>Chilo</taxon>
    </lineage>
</organism>
<feature type="domain" description="EF-hand" evidence="5">
    <location>
        <begin position="82"/>
        <end position="117"/>
    </location>
</feature>